<sequence length="119" mass="12295">MRIRMSSITVAAAASLMFLSAVTIPRASAADSSSDSTAAGSKKTVRTENRALSHSVRQSLTKVPGLDSSHINVLARGGTITLAGYAPDQSQIDSAQTAASKVAGVQRVDNRLTVLEPGN</sequence>
<evidence type="ECO:0000256" key="2">
    <source>
        <dbReference type="SAM" id="SignalP"/>
    </source>
</evidence>
<keyword evidence="5" id="KW-1185">Reference proteome</keyword>
<dbReference type="InterPro" id="IPR007055">
    <property type="entry name" value="BON_dom"/>
</dbReference>
<gene>
    <name evidence="4" type="ORF">AWB70_03477</name>
</gene>
<name>A0A158HKT3_CABCO</name>
<protein>
    <submittedName>
        <fullName evidence="4">Lipoprotein</fullName>
    </submittedName>
</protein>
<keyword evidence="4" id="KW-0449">Lipoprotein</keyword>
<evidence type="ECO:0000259" key="3">
    <source>
        <dbReference type="PROSITE" id="PS50914"/>
    </source>
</evidence>
<feature type="domain" description="BON" evidence="3">
    <location>
        <begin position="48"/>
        <end position="116"/>
    </location>
</feature>
<dbReference type="Gene3D" id="3.30.1340.30">
    <property type="match status" value="1"/>
</dbReference>
<accession>A0A158HKT3</accession>
<evidence type="ECO:0000256" key="1">
    <source>
        <dbReference type="SAM" id="MobiDB-lite"/>
    </source>
</evidence>
<dbReference type="EMBL" id="FCNY02000008">
    <property type="protein sequence ID" value="SAL45022.1"/>
    <property type="molecule type" value="Genomic_DNA"/>
</dbReference>
<dbReference type="Proteomes" id="UP000054740">
    <property type="component" value="Unassembled WGS sequence"/>
</dbReference>
<feature type="region of interest" description="Disordered" evidence="1">
    <location>
        <begin position="26"/>
        <end position="58"/>
    </location>
</feature>
<evidence type="ECO:0000313" key="4">
    <source>
        <dbReference type="EMBL" id="SAL45022.1"/>
    </source>
</evidence>
<dbReference type="Pfam" id="PF04972">
    <property type="entry name" value="BON"/>
    <property type="match status" value="1"/>
</dbReference>
<proteinExistence type="predicted"/>
<feature type="chain" id="PRO_5011118150" evidence="2">
    <location>
        <begin position="30"/>
        <end position="119"/>
    </location>
</feature>
<feature type="signal peptide" evidence="2">
    <location>
        <begin position="1"/>
        <end position="29"/>
    </location>
</feature>
<reference evidence="5" key="1">
    <citation type="submission" date="2016-01" db="EMBL/GenBank/DDBJ databases">
        <authorList>
            <person name="Peeters C."/>
        </authorList>
    </citation>
    <scope>NUCLEOTIDE SEQUENCE [LARGE SCALE GENOMIC DNA]</scope>
</reference>
<dbReference type="AlphaFoldDB" id="A0A158HKT3"/>
<evidence type="ECO:0000313" key="5">
    <source>
        <dbReference type="Proteomes" id="UP000054740"/>
    </source>
</evidence>
<keyword evidence="2" id="KW-0732">Signal</keyword>
<organism evidence="4 5">
    <name type="scientific">Caballeronia cordobensis</name>
    <name type="common">Burkholderia cordobensis</name>
    <dbReference type="NCBI Taxonomy" id="1353886"/>
    <lineage>
        <taxon>Bacteria</taxon>
        <taxon>Pseudomonadati</taxon>
        <taxon>Pseudomonadota</taxon>
        <taxon>Betaproteobacteria</taxon>
        <taxon>Burkholderiales</taxon>
        <taxon>Burkholderiaceae</taxon>
        <taxon>Caballeronia</taxon>
    </lineage>
</organism>
<dbReference type="RefSeq" id="WP_053570512.1">
    <property type="nucleotide sequence ID" value="NZ_LGRC01000028.1"/>
</dbReference>
<dbReference type="PROSITE" id="PS50914">
    <property type="entry name" value="BON"/>
    <property type="match status" value="1"/>
</dbReference>
<feature type="compositionally biased region" description="Low complexity" evidence="1">
    <location>
        <begin position="27"/>
        <end position="39"/>
    </location>
</feature>